<name>A0A2S5SQR4_9BURK</name>
<evidence type="ECO:0000256" key="4">
    <source>
        <dbReference type="SAM" id="MobiDB-lite"/>
    </source>
</evidence>
<dbReference type="GO" id="GO:0006654">
    <property type="term" value="P:phosphatidic acid biosynthetic process"/>
    <property type="evidence" value="ECO:0007669"/>
    <property type="project" value="TreeGrafter"/>
</dbReference>
<evidence type="ECO:0000313" key="8">
    <source>
        <dbReference type="Proteomes" id="UP000238605"/>
    </source>
</evidence>
<keyword evidence="2 7" id="KW-0808">Transferase</keyword>
<evidence type="ECO:0000313" key="7">
    <source>
        <dbReference type="EMBL" id="PPE65075.1"/>
    </source>
</evidence>
<feature type="domain" description="Phospholipid/glycerol acyltransferase" evidence="6">
    <location>
        <begin position="72"/>
        <end position="187"/>
    </location>
</feature>
<feature type="region of interest" description="Disordered" evidence="4">
    <location>
        <begin position="233"/>
        <end position="255"/>
    </location>
</feature>
<keyword evidence="5" id="KW-0472">Membrane</keyword>
<comment type="caution">
    <text evidence="7">The sequence shown here is derived from an EMBL/GenBank/DDBJ whole genome shotgun (WGS) entry which is preliminary data.</text>
</comment>
<dbReference type="InterPro" id="IPR002123">
    <property type="entry name" value="Plipid/glycerol_acylTrfase"/>
</dbReference>
<feature type="transmembrane region" description="Helical" evidence="5">
    <location>
        <begin position="7"/>
        <end position="30"/>
    </location>
</feature>
<dbReference type="SMART" id="SM00563">
    <property type="entry name" value="PlsC"/>
    <property type="match status" value="1"/>
</dbReference>
<protein>
    <submittedName>
        <fullName evidence="7">1-acyl-sn-glycerol-3-phosphate acyltransferase</fullName>
    </submittedName>
</protein>
<accession>A0A2S5SQR4</accession>
<dbReference type="Pfam" id="PF01553">
    <property type="entry name" value="Acyltransferase"/>
    <property type="match status" value="1"/>
</dbReference>
<keyword evidence="8" id="KW-1185">Reference proteome</keyword>
<gene>
    <name evidence="7" type="ORF">C1704_16280</name>
</gene>
<evidence type="ECO:0000256" key="5">
    <source>
        <dbReference type="SAM" id="Phobius"/>
    </source>
</evidence>
<proteinExistence type="predicted"/>
<dbReference type="PANTHER" id="PTHR10434:SF40">
    <property type="entry name" value="1-ACYL-SN-GLYCEROL-3-PHOSPHATE ACYLTRANSFERASE"/>
    <property type="match status" value="1"/>
</dbReference>
<keyword evidence="5" id="KW-1133">Transmembrane helix</keyword>
<evidence type="ECO:0000256" key="3">
    <source>
        <dbReference type="ARBA" id="ARBA00023315"/>
    </source>
</evidence>
<dbReference type="Proteomes" id="UP000238605">
    <property type="component" value="Unassembled WGS sequence"/>
</dbReference>
<sequence>MKVLRSTLFVLWMIVTVIPWALGVLVMSIFVRGNPLYWACVGWLNLVMWGARVICGVRARVQGMENLGDQAVILASKHQSTWETFAFPCLMSHPLCYVFKRELLYIPFFGWAMARLDMIHIDRSKRAEAWNKVAEQGRRLMAQGNWVIMFPEGTRTPRGDQGVYKSGATRLAVTTGVPVVPIAVTSARCWPRKSFVLTPGVIDVSIGKPIPSTGREPDELMREVEAWIEAEMRRLDPEAYPQQPSPAANEAPQRT</sequence>
<dbReference type="SUPFAM" id="SSF69593">
    <property type="entry name" value="Glycerol-3-phosphate (1)-acyltransferase"/>
    <property type="match status" value="1"/>
</dbReference>
<keyword evidence="5" id="KW-0812">Transmembrane</keyword>
<evidence type="ECO:0000256" key="1">
    <source>
        <dbReference type="ARBA" id="ARBA00005189"/>
    </source>
</evidence>
<dbReference type="PANTHER" id="PTHR10434">
    <property type="entry name" value="1-ACYL-SN-GLYCEROL-3-PHOSPHATE ACYLTRANSFERASE"/>
    <property type="match status" value="1"/>
</dbReference>
<dbReference type="CDD" id="cd07989">
    <property type="entry name" value="LPLAT_AGPAT-like"/>
    <property type="match status" value="1"/>
</dbReference>
<comment type="pathway">
    <text evidence="1">Lipid metabolism.</text>
</comment>
<evidence type="ECO:0000256" key="2">
    <source>
        <dbReference type="ARBA" id="ARBA00022679"/>
    </source>
</evidence>
<dbReference type="RefSeq" id="WP_104303835.1">
    <property type="nucleotide sequence ID" value="NZ_PSNX01000017.1"/>
</dbReference>
<dbReference type="OrthoDB" id="9812274at2"/>
<reference evidence="7 8" key="1">
    <citation type="submission" date="2018-02" db="EMBL/GenBank/DDBJ databases">
        <title>Reclassifiation of [Polyangium] brachysporum DSM 7029 as Guopingzhaonella breviflexa gen. nov., sp. nov., a member of the family Comamonadaceae.</title>
        <authorList>
            <person name="Tang B."/>
        </authorList>
    </citation>
    <scope>NUCLEOTIDE SEQUENCE [LARGE SCALE GENOMIC DNA]</scope>
    <source>
        <strain evidence="7 8">BCRC 80649</strain>
    </source>
</reference>
<evidence type="ECO:0000259" key="6">
    <source>
        <dbReference type="SMART" id="SM00563"/>
    </source>
</evidence>
<dbReference type="GO" id="GO:0003841">
    <property type="term" value="F:1-acylglycerol-3-phosphate O-acyltransferase activity"/>
    <property type="evidence" value="ECO:0007669"/>
    <property type="project" value="TreeGrafter"/>
</dbReference>
<feature type="transmembrane region" description="Helical" evidence="5">
    <location>
        <begin position="36"/>
        <end position="55"/>
    </location>
</feature>
<organism evidence="7 8">
    <name type="scientific">Caldimonas caldifontis</name>
    <dbReference type="NCBI Taxonomy" id="1452508"/>
    <lineage>
        <taxon>Bacteria</taxon>
        <taxon>Pseudomonadati</taxon>
        <taxon>Pseudomonadota</taxon>
        <taxon>Betaproteobacteria</taxon>
        <taxon>Burkholderiales</taxon>
        <taxon>Sphaerotilaceae</taxon>
        <taxon>Caldimonas</taxon>
    </lineage>
</organism>
<dbReference type="AlphaFoldDB" id="A0A2S5SQR4"/>
<keyword evidence="3 7" id="KW-0012">Acyltransferase</keyword>
<dbReference type="EMBL" id="PSNX01000017">
    <property type="protein sequence ID" value="PPE65075.1"/>
    <property type="molecule type" value="Genomic_DNA"/>
</dbReference>